<organism evidence="1 2">
    <name type="scientific">Paenibacillus macerans</name>
    <name type="common">Bacillus macerans</name>
    <dbReference type="NCBI Taxonomy" id="44252"/>
    <lineage>
        <taxon>Bacteria</taxon>
        <taxon>Bacillati</taxon>
        <taxon>Bacillota</taxon>
        <taxon>Bacilli</taxon>
        <taxon>Bacillales</taxon>
        <taxon>Paenibacillaceae</taxon>
        <taxon>Paenibacillus</taxon>
    </lineage>
</organism>
<dbReference type="GeneID" id="77010124"/>
<evidence type="ECO:0000313" key="1">
    <source>
        <dbReference type="EMBL" id="KFM93824.1"/>
    </source>
</evidence>
<dbReference type="OrthoDB" id="4808242at2"/>
<dbReference type="HOGENOM" id="CLU_958555_0_0_9"/>
<comment type="caution">
    <text evidence="1">The sequence shown here is derived from an EMBL/GenBank/DDBJ whole genome shotgun (WGS) entry which is preliminary data.</text>
</comment>
<protein>
    <recommendedName>
        <fullName evidence="3">Restriction endonuclease type II DpnII-like domain-containing protein</fullName>
    </recommendedName>
</protein>
<sequence length="278" mass="31484">MAIDYDRFLNSLSNLQVIAPRRDPEMQEKVFKIVDELRKIENIDRSSLARFIQSNPDAVPELCTSAGLGQEQLKNQLRHHLGTQGWVTKAKQKPEELIEFLDSQFNLVNVLKEEMARSWTYSDVLLERHLWSKKSGAQSVGRGRTVEDEVENLVQSLGLPYQMRTRFIGRGGETAPCDLAIPSGGDQSMIVIGMKGFNSTGSKLTDAVVEIEKMASVRLPRQYVYAVIDGIGWLSRQADLRRIFTLWETQAIDGLFTLKHLDLFKEELRLAASRLGFS</sequence>
<dbReference type="AlphaFoldDB" id="A0A090Y5S2"/>
<gene>
    <name evidence="1" type="ORF">DJ90_5997</name>
</gene>
<dbReference type="Proteomes" id="UP000029278">
    <property type="component" value="Unassembled WGS sequence"/>
</dbReference>
<dbReference type="RefSeq" id="WP_036626957.1">
    <property type="nucleotide sequence ID" value="NZ_BGML01000027.1"/>
</dbReference>
<evidence type="ECO:0008006" key="3">
    <source>
        <dbReference type="Google" id="ProtNLM"/>
    </source>
</evidence>
<accession>A0A090Y5S2</accession>
<reference evidence="1 2" key="1">
    <citation type="submission" date="2014-04" db="EMBL/GenBank/DDBJ databases">
        <authorList>
            <person name="Bishop-Lilly K.A."/>
            <person name="Broomall S.M."/>
            <person name="Chain P.S."/>
            <person name="Chertkov O."/>
            <person name="Coyne S.R."/>
            <person name="Daligault H.E."/>
            <person name="Davenport K.W."/>
            <person name="Erkkila T."/>
            <person name="Frey K.G."/>
            <person name="Gibbons H.S."/>
            <person name="Gu W."/>
            <person name="Jaissle J."/>
            <person name="Johnson S.L."/>
            <person name="Koroleva G.I."/>
            <person name="Ladner J.T."/>
            <person name="Lo C.-C."/>
            <person name="Minogue T.D."/>
            <person name="Munk C."/>
            <person name="Palacios G.F."/>
            <person name="Redden C.L."/>
            <person name="Rosenzweig C.N."/>
            <person name="Scholz M.B."/>
            <person name="Teshima H."/>
            <person name="Xu Y."/>
        </authorList>
    </citation>
    <scope>NUCLEOTIDE SEQUENCE [LARGE SCALE GENOMIC DNA]</scope>
    <source>
        <strain evidence="1 2">8244</strain>
    </source>
</reference>
<dbReference type="PATRIC" id="fig|44252.3.peg.5953"/>
<keyword evidence="2" id="KW-1185">Reference proteome</keyword>
<dbReference type="STRING" id="44252.DJ90_5997"/>
<proteinExistence type="predicted"/>
<name>A0A090Y5S2_PAEMA</name>
<dbReference type="EMBL" id="JMQA01000051">
    <property type="protein sequence ID" value="KFM93824.1"/>
    <property type="molecule type" value="Genomic_DNA"/>
</dbReference>
<evidence type="ECO:0000313" key="2">
    <source>
        <dbReference type="Proteomes" id="UP000029278"/>
    </source>
</evidence>